<proteinExistence type="predicted"/>
<dbReference type="EnsemblMetazoa" id="Aqu2.1.16202_001">
    <property type="protein sequence ID" value="Aqu2.1.16202_001"/>
    <property type="gene ID" value="Aqu2.1.16202"/>
</dbReference>
<dbReference type="InParanoid" id="A0A1X7TN33"/>
<name>A0A1X7TN33_AMPQE</name>
<sequence>SSESSAFVGMTSLMYGYESSNWTSPSWSSPHWFPYVPPVPTSYLDPDRPLSHQHQRPYDVKLLNDRIKKCRGCGGDFVRKADGSLPDPPMNLVTCHEETRPFWDDTNAICQSKL</sequence>
<accession>A0A1X7TN33</accession>
<organism evidence="1">
    <name type="scientific">Amphimedon queenslandica</name>
    <name type="common">Sponge</name>
    <dbReference type="NCBI Taxonomy" id="400682"/>
    <lineage>
        <taxon>Eukaryota</taxon>
        <taxon>Metazoa</taxon>
        <taxon>Porifera</taxon>
        <taxon>Demospongiae</taxon>
        <taxon>Heteroscleromorpha</taxon>
        <taxon>Haplosclerida</taxon>
        <taxon>Niphatidae</taxon>
        <taxon>Amphimedon</taxon>
    </lineage>
</organism>
<evidence type="ECO:0000313" key="1">
    <source>
        <dbReference type="EnsemblMetazoa" id="Aqu2.1.16202_001"/>
    </source>
</evidence>
<dbReference type="AlphaFoldDB" id="A0A1X7TN33"/>
<reference evidence="1" key="1">
    <citation type="submission" date="2017-05" db="UniProtKB">
        <authorList>
            <consortium name="EnsemblMetazoa"/>
        </authorList>
    </citation>
    <scope>IDENTIFICATION</scope>
</reference>
<protein>
    <submittedName>
        <fullName evidence="1">Uncharacterized protein</fullName>
    </submittedName>
</protein>